<sequence>MLGRHTLVAHADRDGLCGLQESFGAVAEFLDIHSSYIPLDGQSWTERDMVLQFCNASARCKFFAPGVTPDP</sequence>
<gene>
    <name evidence="1" type="ORF">SmB9_33900</name>
</gene>
<accession>A0AAD1D969</accession>
<name>A0AAD1D969_SPHMI</name>
<evidence type="ECO:0000313" key="2">
    <source>
        <dbReference type="Proteomes" id="UP000275727"/>
    </source>
</evidence>
<organism evidence="1 2">
    <name type="scientific">Sphingosinicella microcystinivorans</name>
    <dbReference type="NCBI Taxonomy" id="335406"/>
    <lineage>
        <taxon>Bacteria</taxon>
        <taxon>Pseudomonadati</taxon>
        <taxon>Pseudomonadota</taxon>
        <taxon>Alphaproteobacteria</taxon>
        <taxon>Sphingomonadales</taxon>
        <taxon>Sphingosinicellaceae</taxon>
        <taxon>Sphingosinicella</taxon>
    </lineage>
</organism>
<dbReference type="AlphaFoldDB" id="A0AAD1D969"/>
<evidence type="ECO:0000313" key="1">
    <source>
        <dbReference type="EMBL" id="BBE35732.1"/>
    </source>
</evidence>
<proteinExistence type="predicted"/>
<protein>
    <submittedName>
        <fullName evidence="1">Uncharacterized protein</fullName>
    </submittedName>
</protein>
<dbReference type="Proteomes" id="UP000275727">
    <property type="component" value="Chromosome"/>
</dbReference>
<reference evidence="1 2" key="1">
    <citation type="submission" date="2018-06" db="EMBL/GenBank/DDBJ databases">
        <title>Complete Genome Sequence of the Microcystin-Degrading Bacterium Sphingosinicella microcystinivorans Strain B-9.</title>
        <authorList>
            <person name="Jin H."/>
            <person name="Nishizawa T."/>
            <person name="Guo Y."/>
            <person name="Nishizawa A."/>
            <person name="Park H."/>
            <person name="Kato H."/>
            <person name="Tsuji K."/>
            <person name="Harada K."/>
        </authorList>
    </citation>
    <scope>NUCLEOTIDE SEQUENCE [LARGE SCALE GENOMIC DNA]</scope>
    <source>
        <strain evidence="1 2">B9</strain>
    </source>
</reference>
<dbReference type="KEGG" id="smic:SmB9_33900"/>
<dbReference type="EMBL" id="AP018711">
    <property type="protein sequence ID" value="BBE35732.1"/>
    <property type="molecule type" value="Genomic_DNA"/>
</dbReference>